<comment type="subcellular location">
    <subcellularLocation>
        <location evidence="1">Mitochondrion</location>
    </subcellularLocation>
</comment>
<accession>A0A0C2XLH9</accession>
<keyword evidence="4 5" id="KW-0472">Membrane</keyword>
<feature type="transmembrane region" description="Helical" evidence="5">
    <location>
        <begin position="162"/>
        <end position="182"/>
    </location>
</feature>
<evidence type="ECO:0000259" key="6">
    <source>
        <dbReference type="PROSITE" id="PS51503"/>
    </source>
</evidence>
<dbReference type="PANTHER" id="PTHR28018">
    <property type="entry name" value="RESPIRATORY SUPERCOMPLEX FACTOR 2, MITOCHONDRIAL"/>
    <property type="match status" value="1"/>
</dbReference>
<keyword evidence="8" id="KW-1185">Reference proteome</keyword>
<evidence type="ECO:0000256" key="5">
    <source>
        <dbReference type="SAM" id="Phobius"/>
    </source>
</evidence>
<protein>
    <recommendedName>
        <fullName evidence="6">HIG1 domain-containing protein</fullName>
    </recommendedName>
</protein>
<evidence type="ECO:0000313" key="8">
    <source>
        <dbReference type="Proteomes" id="UP000054549"/>
    </source>
</evidence>
<dbReference type="HOGENOM" id="CLU_079101_1_0_1"/>
<dbReference type="InterPro" id="IPR040153">
    <property type="entry name" value="Rcf2"/>
</dbReference>
<organism evidence="7 8">
    <name type="scientific">Amanita muscaria (strain Koide BX008)</name>
    <dbReference type="NCBI Taxonomy" id="946122"/>
    <lineage>
        <taxon>Eukaryota</taxon>
        <taxon>Fungi</taxon>
        <taxon>Dikarya</taxon>
        <taxon>Basidiomycota</taxon>
        <taxon>Agaricomycotina</taxon>
        <taxon>Agaricomycetes</taxon>
        <taxon>Agaricomycetidae</taxon>
        <taxon>Agaricales</taxon>
        <taxon>Pluteineae</taxon>
        <taxon>Amanitaceae</taxon>
        <taxon>Amanita</taxon>
    </lineage>
</organism>
<evidence type="ECO:0000313" key="7">
    <source>
        <dbReference type="EMBL" id="KIL70386.1"/>
    </source>
</evidence>
<evidence type="ECO:0000256" key="4">
    <source>
        <dbReference type="ARBA" id="ARBA00023136"/>
    </source>
</evidence>
<dbReference type="Proteomes" id="UP000054549">
    <property type="component" value="Unassembled WGS sequence"/>
</dbReference>
<sequence length="238" mass="26630">MPSVCGVLTGYYLGQPLTEQNLVEYTAAIRRGAFEGAAGGTMIAVSTGWYLNRHWATYRKMPLSLKALGGVIIIAPLLAIQAERRGLQYDRSQWQGLTVDMLDGRQQRKEELWQELSAKDKIAHWAENHQYSLIFGGWASSLATAGGIIWRDKYMTPAQKIVQARMWAQGMTIGLLIVVGALTHSRKLAQADHAHPDHSWADVLEQHEKERLEAKQLAQAASDRQKVGRESFNVDVNH</sequence>
<dbReference type="STRING" id="946122.A0A0C2XLH9"/>
<reference evidence="7 8" key="1">
    <citation type="submission" date="2014-04" db="EMBL/GenBank/DDBJ databases">
        <title>Evolutionary Origins and Diversification of the Mycorrhizal Mutualists.</title>
        <authorList>
            <consortium name="DOE Joint Genome Institute"/>
            <consortium name="Mycorrhizal Genomics Consortium"/>
            <person name="Kohler A."/>
            <person name="Kuo A."/>
            <person name="Nagy L.G."/>
            <person name="Floudas D."/>
            <person name="Copeland A."/>
            <person name="Barry K.W."/>
            <person name="Cichocki N."/>
            <person name="Veneault-Fourrey C."/>
            <person name="LaButti K."/>
            <person name="Lindquist E.A."/>
            <person name="Lipzen A."/>
            <person name="Lundell T."/>
            <person name="Morin E."/>
            <person name="Murat C."/>
            <person name="Riley R."/>
            <person name="Ohm R."/>
            <person name="Sun H."/>
            <person name="Tunlid A."/>
            <person name="Henrissat B."/>
            <person name="Grigoriev I.V."/>
            <person name="Hibbett D.S."/>
            <person name="Martin F."/>
        </authorList>
    </citation>
    <scope>NUCLEOTIDE SEQUENCE [LARGE SCALE GENOMIC DNA]</scope>
    <source>
        <strain evidence="7 8">Koide BX008</strain>
    </source>
</reference>
<dbReference type="EMBL" id="KN818224">
    <property type="protein sequence ID" value="KIL70386.1"/>
    <property type="molecule type" value="Genomic_DNA"/>
</dbReference>
<feature type="domain" description="HIG1" evidence="6">
    <location>
        <begin position="103"/>
        <end position="194"/>
    </location>
</feature>
<dbReference type="GO" id="GO:0005739">
    <property type="term" value="C:mitochondrion"/>
    <property type="evidence" value="ECO:0007669"/>
    <property type="project" value="UniProtKB-SubCell"/>
</dbReference>
<keyword evidence="3 5" id="KW-1133">Transmembrane helix</keyword>
<feature type="transmembrane region" description="Helical" evidence="5">
    <location>
        <begin position="63"/>
        <end position="82"/>
    </location>
</feature>
<dbReference type="InParanoid" id="A0A0C2XLH9"/>
<evidence type="ECO:0000256" key="3">
    <source>
        <dbReference type="ARBA" id="ARBA00022989"/>
    </source>
</evidence>
<gene>
    <name evidence="7" type="ORF">M378DRAFT_7251</name>
</gene>
<dbReference type="PROSITE" id="PS51503">
    <property type="entry name" value="HIG1"/>
    <property type="match status" value="1"/>
</dbReference>
<name>A0A0C2XLH9_AMAMK</name>
<feature type="transmembrane region" description="Helical" evidence="5">
    <location>
        <begin position="32"/>
        <end position="51"/>
    </location>
</feature>
<proteinExistence type="predicted"/>
<dbReference type="FunCoup" id="A0A0C2XLH9">
    <property type="interactions" value="54"/>
</dbReference>
<dbReference type="AlphaFoldDB" id="A0A0C2XLH9"/>
<dbReference type="InterPro" id="IPR007667">
    <property type="entry name" value="Hypoxia_induced_domain"/>
</dbReference>
<dbReference type="GO" id="GO:0033617">
    <property type="term" value="P:mitochondrial respiratory chain complex IV assembly"/>
    <property type="evidence" value="ECO:0007669"/>
    <property type="project" value="TreeGrafter"/>
</dbReference>
<evidence type="ECO:0000256" key="2">
    <source>
        <dbReference type="ARBA" id="ARBA00022692"/>
    </source>
</evidence>
<evidence type="ECO:0000256" key="1">
    <source>
        <dbReference type="ARBA" id="ARBA00004173"/>
    </source>
</evidence>
<keyword evidence="2 5" id="KW-0812">Transmembrane</keyword>
<dbReference type="OrthoDB" id="1915122at2759"/>
<dbReference type="PANTHER" id="PTHR28018:SF3">
    <property type="entry name" value="RESPIRATORY SUPERCOMPLEX FACTOR 2, MITOCHONDRIAL"/>
    <property type="match status" value="1"/>
</dbReference>
<feature type="transmembrane region" description="Helical" evidence="5">
    <location>
        <begin position="131"/>
        <end position="150"/>
    </location>
</feature>